<dbReference type="GO" id="GO:0051607">
    <property type="term" value="P:defense response to virus"/>
    <property type="evidence" value="ECO:0007669"/>
    <property type="project" value="UniProtKB-KW"/>
</dbReference>
<dbReference type="InterPro" id="IPR023825">
    <property type="entry name" value="CRISPR-assoc_RAMP_BGP1436"/>
</dbReference>
<evidence type="ECO:0000256" key="1">
    <source>
        <dbReference type="ARBA" id="ARBA00023118"/>
    </source>
</evidence>
<name>A0A1H3SND5_9BACI</name>
<evidence type="ECO:0000313" key="5">
    <source>
        <dbReference type="Proteomes" id="UP000198935"/>
    </source>
</evidence>
<keyword evidence="1" id="KW-0051">Antiviral defense</keyword>
<feature type="region of interest" description="Disordered" evidence="2">
    <location>
        <begin position="578"/>
        <end position="598"/>
    </location>
</feature>
<gene>
    <name evidence="4" type="ORF">SAMN05421736_111151</name>
</gene>
<dbReference type="Pfam" id="PF03787">
    <property type="entry name" value="RAMPs"/>
    <property type="match status" value="2"/>
</dbReference>
<evidence type="ECO:0000259" key="3">
    <source>
        <dbReference type="Pfam" id="PF03787"/>
    </source>
</evidence>
<keyword evidence="5" id="KW-1185">Reference proteome</keyword>
<accession>A0A1H3SND5</accession>
<dbReference type="InterPro" id="IPR005537">
    <property type="entry name" value="RAMP_III_fam"/>
</dbReference>
<proteinExistence type="predicted"/>
<dbReference type="CDD" id="cd09726">
    <property type="entry name" value="RAMP_I_III"/>
    <property type="match status" value="1"/>
</dbReference>
<dbReference type="NCBIfam" id="TIGR03986">
    <property type="entry name" value="TIGR03986 family CRISPR-associated RAMP protein"/>
    <property type="match status" value="1"/>
</dbReference>
<feature type="domain" description="CRISPR type III-associated protein" evidence="3">
    <location>
        <begin position="40"/>
        <end position="125"/>
    </location>
</feature>
<dbReference type="STRING" id="1503961.SAMN05421736_111151"/>
<feature type="domain" description="CRISPR type III-associated protein" evidence="3">
    <location>
        <begin position="327"/>
        <end position="513"/>
    </location>
</feature>
<evidence type="ECO:0000313" key="4">
    <source>
        <dbReference type="EMBL" id="SDZ39603.1"/>
    </source>
</evidence>
<dbReference type="EMBL" id="FNPI01000011">
    <property type="protein sequence ID" value="SDZ39603.1"/>
    <property type="molecule type" value="Genomic_DNA"/>
</dbReference>
<protein>
    <submittedName>
        <fullName evidence="4">CRISPR-associated protein</fullName>
    </submittedName>
</protein>
<sequence>MTHNKSQERFVNPYNFVPLEEKCERQEFKQGTLTGYLECTLETLTPLFIPNTSYNHALHKEKEPKDGDHLSYNFYSYENLSHSGVKKDALYRPVIPGSEIRGAIRSVFEAAFNGCLSQVNQNKTLHRRSMQPKKPALLRKTQNGWEIKECYRIILNTDPRNKNKIGKYGTFIDIKKLKEGQVLYFSEMNKHKKRPTIKHIITDEIKPKKGFWKTGYVHIGEPCDTKYHESLFVPKNNKVWELIDNQEIELLKKVLDKYNMNNKDDNEHAGYKEYRKIFYNLMDREPIEEEKDIFIPVYYSEIKNEKRFFSPAMLSQEVFNNTVGDLLRENGGYQPCESRDLVCPSCALFGLISKQTGQSLASRIRFADATITDTNDIYMKPIVLDELGEPKPGTVEFYTIMPDGLKGKQKKYWTYDYTKEGSKSFDLDPKKLRVRGRKFYWHHEPKYLENSKLKRMRQRIRPLKDGATFTFRVYFEQIAEDELKQLQWALDFNDLSSAHKIGRGKPLGFGSVKVTIKKLMLRQIDKNSGSWILKDQSIEKYRMEHSTKSMENVLKITRFENGLEDKISYPKVTPTDYAKSKPNDAASHQWFNKNSNNRKDFSQVLPTIEEELDEKDKRNKWLKVLKK</sequence>
<evidence type="ECO:0000256" key="2">
    <source>
        <dbReference type="SAM" id="MobiDB-lite"/>
    </source>
</evidence>
<reference evidence="5" key="1">
    <citation type="submission" date="2016-10" db="EMBL/GenBank/DDBJ databases">
        <authorList>
            <person name="Varghese N."/>
            <person name="Submissions S."/>
        </authorList>
    </citation>
    <scope>NUCLEOTIDE SEQUENCE [LARGE SCALE GENOMIC DNA]</scope>
    <source>
        <strain evidence="5">SP</strain>
    </source>
</reference>
<dbReference type="Proteomes" id="UP000198935">
    <property type="component" value="Unassembled WGS sequence"/>
</dbReference>
<organism evidence="4 5">
    <name type="scientific">Evansella caseinilytica</name>
    <dbReference type="NCBI Taxonomy" id="1503961"/>
    <lineage>
        <taxon>Bacteria</taxon>
        <taxon>Bacillati</taxon>
        <taxon>Bacillota</taxon>
        <taxon>Bacilli</taxon>
        <taxon>Bacillales</taxon>
        <taxon>Bacillaceae</taxon>
        <taxon>Evansella</taxon>
    </lineage>
</organism>
<dbReference type="AlphaFoldDB" id="A0A1H3SND5"/>